<name>A0A377GXP5_9FUSO</name>
<evidence type="ECO:0000256" key="2">
    <source>
        <dbReference type="ARBA" id="ARBA00022737"/>
    </source>
</evidence>
<evidence type="ECO:0000313" key="5">
    <source>
        <dbReference type="Proteomes" id="UP000255328"/>
    </source>
</evidence>
<dbReference type="OrthoDB" id="198899at2"/>
<sequence length="378" mass="40981">MKKVLFAAILSSLILAGCSSASIVNNPNVDKKITWEVSGELPAQKGYEKNIGTAGVLYGSIGGKYIIVGGGANFPVKSVLEGGPKFLYSDIYVLSEKNGELTVVEHNNFPHEIGYGASVTTDDGIYYIGGAATAENDNDIWFLTMKDGKLDAQKIGDLPFTFQNGGAVEKDGKLYIHTGKQAGQASNKFYSYDLTTKEVKELAPVPGETRTQSVSQLLNGELYVFGGGNSKAFVDGYRYNFETDTWTEVAPIIIDGKEVSVLGANSVKLNENEMMVIGGFNKELWNDANYYLGNLMGEELASYKASYFGADPYEFGWNKKVLIYNAETNTWKSIGEVPFDAPCGEGLVLLGNKVFSINGEIKPGVRTNKIFTGTIIAK</sequence>
<dbReference type="GO" id="GO:0016853">
    <property type="term" value="F:isomerase activity"/>
    <property type="evidence" value="ECO:0007669"/>
    <property type="project" value="UniProtKB-KW"/>
</dbReference>
<feature type="chain" id="PRO_5016812970" evidence="3">
    <location>
        <begin position="22"/>
        <end position="378"/>
    </location>
</feature>
<dbReference type="InterPro" id="IPR015915">
    <property type="entry name" value="Kelch-typ_b-propeller"/>
</dbReference>
<evidence type="ECO:0000313" key="4">
    <source>
        <dbReference type="EMBL" id="STO31623.1"/>
    </source>
</evidence>
<dbReference type="InterPro" id="IPR019937">
    <property type="entry name" value="Cycl-permuted_mutarotase"/>
</dbReference>
<keyword evidence="3" id="KW-0732">Signal</keyword>
<keyword evidence="1" id="KW-0880">Kelch repeat</keyword>
<dbReference type="AlphaFoldDB" id="A0A377GXP5"/>
<dbReference type="PANTHER" id="PTHR24412:SF441">
    <property type="entry name" value="KELCH-LIKE PROTEIN 28"/>
    <property type="match status" value="1"/>
</dbReference>
<gene>
    <name evidence="4" type="primary">nanM</name>
    <name evidence="4" type="ORF">NCTC10723_01077</name>
</gene>
<dbReference type="InterPro" id="IPR056734">
    <property type="entry name" value="NANM"/>
</dbReference>
<dbReference type="SUPFAM" id="SSF117281">
    <property type="entry name" value="Kelch motif"/>
    <property type="match status" value="1"/>
</dbReference>
<organism evidence="4 5">
    <name type="scientific">Fusobacterium necrogenes</name>
    <dbReference type="NCBI Taxonomy" id="858"/>
    <lineage>
        <taxon>Bacteria</taxon>
        <taxon>Fusobacteriati</taxon>
        <taxon>Fusobacteriota</taxon>
        <taxon>Fusobacteriia</taxon>
        <taxon>Fusobacteriales</taxon>
        <taxon>Fusobacteriaceae</taxon>
        <taxon>Fusobacterium</taxon>
    </lineage>
</organism>
<protein>
    <submittedName>
        <fullName evidence="4">N-acetylneuraminate epimerase</fullName>
        <ecNumber evidence="4">5.1.3.24</ecNumber>
    </submittedName>
</protein>
<keyword evidence="2" id="KW-0677">Repeat</keyword>
<evidence type="ECO:0000256" key="3">
    <source>
        <dbReference type="SAM" id="SignalP"/>
    </source>
</evidence>
<keyword evidence="5" id="KW-1185">Reference proteome</keyword>
<dbReference type="PROSITE" id="PS51257">
    <property type="entry name" value="PROKAR_LIPOPROTEIN"/>
    <property type="match status" value="1"/>
</dbReference>
<accession>A0A377GXP5</accession>
<dbReference type="NCBIfam" id="TIGR03548">
    <property type="entry name" value="mutarot_permut"/>
    <property type="match status" value="1"/>
</dbReference>
<dbReference type="Pfam" id="PF24996">
    <property type="entry name" value="NANM"/>
    <property type="match status" value="1"/>
</dbReference>
<dbReference type="EC" id="5.1.3.24" evidence="4"/>
<dbReference type="EMBL" id="UGGU01000003">
    <property type="protein sequence ID" value="STO31623.1"/>
    <property type="molecule type" value="Genomic_DNA"/>
</dbReference>
<evidence type="ECO:0000256" key="1">
    <source>
        <dbReference type="ARBA" id="ARBA00022441"/>
    </source>
</evidence>
<dbReference type="Gene3D" id="2.120.10.80">
    <property type="entry name" value="Kelch-type beta propeller"/>
    <property type="match status" value="1"/>
</dbReference>
<reference evidence="4 5" key="1">
    <citation type="submission" date="2018-06" db="EMBL/GenBank/DDBJ databases">
        <authorList>
            <consortium name="Pathogen Informatics"/>
            <person name="Doyle S."/>
        </authorList>
    </citation>
    <scope>NUCLEOTIDE SEQUENCE [LARGE SCALE GENOMIC DNA]</scope>
    <source>
        <strain evidence="4 5">NCTC10723</strain>
    </source>
</reference>
<feature type="signal peptide" evidence="3">
    <location>
        <begin position="1"/>
        <end position="21"/>
    </location>
</feature>
<dbReference type="RefSeq" id="WP_115270090.1">
    <property type="nucleotide sequence ID" value="NZ_UGGU01000003.1"/>
</dbReference>
<dbReference type="PANTHER" id="PTHR24412">
    <property type="entry name" value="KELCH PROTEIN"/>
    <property type="match status" value="1"/>
</dbReference>
<proteinExistence type="predicted"/>
<keyword evidence="4" id="KW-0413">Isomerase</keyword>
<dbReference type="Proteomes" id="UP000255328">
    <property type="component" value="Unassembled WGS sequence"/>
</dbReference>